<dbReference type="PROSITE" id="PS50949">
    <property type="entry name" value="HTH_GNTR"/>
    <property type="match status" value="1"/>
</dbReference>
<dbReference type="AlphaFoldDB" id="A0A1I4RYV2"/>
<evidence type="ECO:0000259" key="4">
    <source>
        <dbReference type="PROSITE" id="PS50949"/>
    </source>
</evidence>
<dbReference type="SMART" id="SM00345">
    <property type="entry name" value="HTH_GNTR"/>
    <property type="match status" value="1"/>
</dbReference>
<dbReference type="PANTHER" id="PTHR43537">
    <property type="entry name" value="TRANSCRIPTIONAL REGULATOR, GNTR FAMILY"/>
    <property type="match status" value="1"/>
</dbReference>
<name>A0A1I4RYV2_ECTMO</name>
<reference evidence="5 6" key="1">
    <citation type="submission" date="2016-10" db="EMBL/GenBank/DDBJ databases">
        <authorList>
            <person name="de Groot N.N."/>
        </authorList>
    </citation>
    <scope>NUCLEOTIDE SEQUENCE [LARGE SCALE GENOMIC DNA]</scope>
    <source>
        <strain evidence="5 6">DSM 4180</strain>
    </source>
</reference>
<keyword evidence="6" id="KW-1185">Reference proteome</keyword>
<dbReference type="SUPFAM" id="SSF46785">
    <property type="entry name" value="Winged helix' DNA-binding domain"/>
    <property type="match status" value="1"/>
</dbReference>
<organism evidence="5 6">
    <name type="scientific">Ectothiorhodospira mobilis</name>
    <dbReference type="NCBI Taxonomy" id="195064"/>
    <lineage>
        <taxon>Bacteria</taxon>
        <taxon>Pseudomonadati</taxon>
        <taxon>Pseudomonadota</taxon>
        <taxon>Gammaproteobacteria</taxon>
        <taxon>Chromatiales</taxon>
        <taxon>Ectothiorhodospiraceae</taxon>
        <taxon>Ectothiorhodospira</taxon>
    </lineage>
</organism>
<dbReference type="Proteomes" id="UP000199556">
    <property type="component" value="Unassembled WGS sequence"/>
</dbReference>
<keyword evidence="1" id="KW-0805">Transcription regulation</keyword>
<dbReference type="InterPro" id="IPR011711">
    <property type="entry name" value="GntR_C"/>
</dbReference>
<evidence type="ECO:0000256" key="1">
    <source>
        <dbReference type="ARBA" id="ARBA00023015"/>
    </source>
</evidence>
<keyword evidence="3" id="KW-0804">Transcription</keyword>
<dbReference type="Pfam" id="PF00392">
    <property type="entry name" value="GntR"/>
    <property type="match status" value="1"/>
</dbReference>
<accession>A0A1I4RYV2</accession>
<keyword evidence="2" id="KW-0238">DNA-binding</keyword>
<dbReference type="CDD" id="cd07377">
    <property type="entry name" value="WHTH_GntR"/>
    <property type="match status" value="1"/>
</dbReference>
<dbReference type="Gene3D" id="1.10.10.10">
    <property type="entry name" value="Winged helix-like DNA-binding domain superfamily/Winged helix DNA-binding domain"/>
    <property type="match status" value="1"/>
</dbReference>
<dbReference type="InterPro" id="IPR036390">
    <property type="entry name" value="WH_DNA-bd_sf"/>
</dbReference>
<dbReference type="Gene3D" id="1.20.120.530">
    <property type="entry name" value="GntR ligand-binding domain-like"/>
    <property type="match status" value="1"/>
</dbReference>
<evidence type="ECO:0000313" key="5">
    <source>
        <dbReference type="EMBL" id="SFM57435.1"/>
    </source>
</evidence>
<dbReference type="InterPro" id="IPR008920">
    <property type="entry name" value="TF_FadR/GntR_C"/>
</dbReference>
<dbReference type="InterPro" id="IPR000524">
    <property type="entry name" value="Tscrpt_reg_HTH_GntR"/>
</dbReference>
<dbReference type="SUPFAM" id="SSF48008">
    <property type="entry name" value="GntR ligand-binding domain-like"/>
    <property type="match status" value="1"/>
</dbReference>
<dbReference type="GO" id="GO:0003677">
    <property type="term" value="F:DNA binding"/>
    <property type="evidence" value="ECO:0007669"/>
    <property type="project" value="UniProtKB-KW"/>
</dbReference>
<dbReference type="RefSeq" id="WP_090485985.1">
    <property type="nucleotide sequence ID" value="NZ_FOUO01000011.1"/>
</dbReference>
<dbReference type="GO" id="GO:0003700">
    <property type="term" value="F:DNA-binding transcription factor activity"/>
    <property type="evidence" value="ECO:0007669"/>
    <property type="project" value="InterPro"/>
</dbReference>
<dbReference type="SMART" id="SM00895">
    <property type="entry name" value="FCD"/>
    <property type="match status" value="1"/>
</dbReference>
<dbReference type="PANTHER" id="PTHR43537:SF49">
    <property type="entry name" value="TRANSCRIPTIONAL REGULATORY PROTEIN"/>
    <property type="match status" value="1"/>
</dbReference>
<dbReference type="OrthoDB" id="6627771at2"/>
<sequence>MAPYTDQQPGEPGVTLADRVFTRLRNAIVEGEIPAGSKISEPELAAEYGISRGPLRDAMGRLEACHLVERRANVGARVVSLSQEDLLELYILREALEGMAARLAAERITEKELNHLRRLLKQHEQRGELQEGIAYFQKEGDLDFHFRIVQASGNQRLVQLLCNDLYHLMRMYRYQFGMASARALIAFREHGHIVEAIADRDPEMAELIMRRHIRSSRVNVEMLFDARDSLTRRSDPDLSEAG</sequence>
<protein>
    <submittedName>
        <fullName evidence="5">Transcriptional regulator, GntR family</fullName>
    </submittedName>
</protein>
<feature type="domain" description="HTH gntR-type" evidence="4">
    <location>
        <begin position="14"/>
        <end position="81"/>
    </location>
</feature>
<evidence type="ECO:0000313" key="6">
    <source>
        <dbReference type="Proteomes" id="UP000199556"/>
    </source>
</evidence>
<gene>
    <name evidence="5" type="ORF">SAMN05421721_11112</name>
</gene>
<proteinExistence type="predicted"/>
<dbReference type="Pfam" id="PF07729">
    <property type="entry name" value="FCD"/>
    <property type="match status" value="1"/>
</dbReference>
<dbReference type="InterPro" id="IPR036388">
    <property type="entry name" value="WH-like_DNA-bd_sf"/>
</dbReference>
<evidence type="ECO:0000256" key="3">
    <source>
        <dbReference type="ARBA" id="ARBA00023163"/>
    </source>
</evidence>
<dbReference type="STRING" id="195064.SAMN05421721_11112"/>
<dbReference type="EMBL" id="FOUO01000011">
    <property type="protein sequence ID" value="SFM57435.1"/>
    <property type="molecule type" value="Genomic_DNA"/>
</dbReference>
<evidence type="ECO:0000256" key="2">
    <source>
        <dbReference type="ARBA" id="ARBA00023125"/>
    </source>
</evidence>